<keyword evidence="2" id="KW-0614">Plasmid</keyword>
<dbReference type="EMBL" id="AY517480">
    <property type="protein sequence ID" value="AAT46516.1"/>
    <property type="molecule type" value="Genomic_DNA"/>
</dbReference>
<protein>
    <submittedName>
        <fullName evidence="2">Uncharacterized protein</fullName>
    </submittedName>
</protein>
<geneLocation type="plasmid" evidence="2">
    <name>pTC</name>
</geneLocation>
<keyword evidence="1" id="KW-0812">Transmembrane</keyword>
<keyword evidence="1" id="KW-0472">Membrane</keyword>
<dbReference type="AlphaFoldDB" id="Q6H0X8"/>
<accession>Q6H0X8</accession>
<feature type="transmembrane region" description="Helical" evidence="1">
    <location>
        <begin position="66"/>
        <end position="86"/>
    </location>
</feature>
<organism evidence="2">
    <name type="scientific">Sulfolobus tengchongensis</name>
    <dbReference type="NCBI Taxonomy" id="207809"/>
    <lineage>
        <taxon>Archaea</taxon>
        <taxon>Thermoproteota</taxon>
        <taxon>Thermoprotei</taxon>
        <taxon>Sulfolobales</taxon>
        <taxon>Sulfolobaceae</taxon>
        <taxon>Sulfolobus</taxon>
    </lineage>
</organism>
<reference evidence="2" key="1">
    <citation type="submission" date="2004-01" db="EMBL/GenBank/DDBJ databases">
        <title>Plasmid pTC and its variants of hyperthermoacidophilic archaeon Sulfolobus tengchongensis.</title>
        <authorList>
            <person name="Xiang X."/>
            <person name="Huang L."/>
        </authorList>
    </citation>
    <scope>NUCLEOTIDE SEQUENCE</scope>
    <source>
        <plasmid evidence="2">pTC</plasmid>
    </source>
</reference>
<sequence length="92" mass="9780">MRLGKILRQLKDALTTANIAIASSLRYRKGNHEGAIAGIVAGLSLLGGAMSQTFAGSFTAMLGNDAQYLADFLGILGFIALVGGFMEYRKRK</sequence>
<keyword evidence="1" id="KW-1133">Transmembrane helix</keyword>
<proteinExistence type="predicted"/>
<evidence type="ECO:0000313" key="2">
    <source>
        <dbReference type="EMBL" id="AAT46516.1"/>
    </source>
</evidence>
<evidence type="ECO:0000256" key="1">
    <source>
        <dbReference type="SAM" id="Phobius"/>
    </source>
</evidence>
<feature type="transmembrane region" description="Helical" evidence="1">
    <location>
        <begin position="34"/>
        <end position="54"/>
    </location>
</feature>
<name>Q6H0X8_9CREN</name>
<dbReference type="RefSeq" id="WP_011182887.1">
    <property type="nucleotide sequence ID" value="NC_005969.1"/>
</dbReference>